<keyword evidence="5" id="KW-0472">Membrane</keyword>
<evidence type="ECO:0000256" key="5">
    <source>
        <dbReference type="SAM" id="Phobius"/>
    </source>
</evidence>
<dbReference type="STRING" id="479433.Caci_6270"/>
<feature type="transmembrane region" description="Helical" evidence="5">
    <location>
        <begin position="36"/>
        <end position="57"/>
    </location>
</feature>
<dbReference type="Proteomes" id="UP000000851">
    <property type="component" value="Chromosome"/>
</dbReference>
<sequence length="521" mass="52567">MVARERVRGMNAAFTTGEAGVGEMRPAKPPLRPKQLIAAVVAVAVGGTAAVVTYKVMADPAPTITGQVTPAHAYYLNFGDNGTLSALNVAPGQQVKAGQLLATEDTAVDQSDLRAAQAQVSAADAALTAAEHPQTSTAAQNQLQVTTTKAQAAVTSAQSALTLAQGKAKSSVDMQAAVVASRQRMLNDDQARYAQTCTGAARPAVAPAALLVGPTGSPSETDPTPTPTPTSTPKATPPPTSTHSSPPSPKSTPPARLTPSKPPSKPSTAPTDPASLCQNLETQIAKDADAVSEANAQLTATQSAASDEQQRAADQVTQAQALLQTVQNQPNPGSVPDAATIAQAKSNLATAQALVAKDQQALATASIVAPADGVVADTAGAVGDRVDPAGIHLYGGPAGQTDTSGNQQQGFQLFAGQPTANGNGNNAGTQPGGYVPLITLYSEPMTVTAQVPEAQIGQVHAGQPVTLSVVAVNQNLHGTVDKVLLDPARVPGAVYYDVVISMAATPPGVLCGMTVNVALSS</sequence>
<dbReference type="AlphaFoldDB" id="C7QK50"/>
<evidence type="ECO:0000256" key="4">
    <source>
        <dbReference type="SAM" id="MobiDB-lite"/>
    </source>
</evidence>
<comment type="subcellular location">
    <subcellularLocation>
        <location evidence="1">Cell envelope</location>
    </subcellularLocation>
</comment>
<evidence type="ECO:0000256" key="2">
    <source>
        <dbReference type="ARBA" id="ARBA00023054"/>
    </source>
</evidence>
<gene>
    <name evidence="6" type="ordered locus">Caci_6270</name>
</gene>
<reference evidence="6" key="1">
    <citation type="journal article" date="2009" name="Stand. Genomic Sci.">
        <title>Complete genome sequence of Catenulispora acidiphila type strain (ID 139908).</title>
        <authorList>
            <person name="Copeland A."/>
            <person name="Lapidus A."/>
            <person name="Glavina Del Rio T."/>
            <person name="Nolan M."/>
            <person name="Lucas S."/>
            <person name="Chen F."/>
            <person name="Tice H."/>
            <person name="Cheng J.F."/>
            <person name="Bruce D."/>
            <person name="Goodwin L."/>
            <person name="Pitluck S."/>
            <person name="Mikhailova N."/>
            <person name="Pati A."/>
            <person name="Ivanova N."/>
            <person name="Mavromatis K."/>
            <person name="Chen A."/>
            <person name="Palaniappan K."/>
            <person name="Chain P."/>
            <person name="Land M."/>
            <person name="Hauser L."/>
            <person name="Chang Y.J."/>
            <person name="Jeffries C.D."/>
            <person name="Chertkov O."/>
            <person name="Brettin T."/>
            <person name="Detter J.C."/>
            <person name="Han C."/>
            <person name="Ali Z."/>
            <person name="Tindall B.J."/>
            <person name="Goker M."/>
            <person name="Bristow J."/>
            <person name="Eisen J.A."/>
            <person name="Markowitz V."/>
            <person name="Hugenholtz P."/>
            <person name="Kyrpides N.C."/>
            <person name="Klenk H.P."/>
        </authorList>
    </citation>
    <scope>NUCLEOTIDE SEQUENCE [LARGE SCALE GENOMIC DNA]</scope>
    <source>
        <strain evidence="6">DSM 44928</strain>
    </source>
</reference>
<keyword evidence="7" id="KW-1185">Reference proteome</keyword>
<name>C7QK50_CATAD</name>
<feature type="coiled-coil region" evidence="3">
    <location>
        <begin position="277"/>
        <end position="329"/>
    </location>
</feature>
<evidence type="ECO:0000256" key="3">
    <source>
        <dbReference type="SAM" id="Coils"/>
    </source>
</evidence>
<evidence type="ECO:0000313" key="7">
    <source>
        <dbReference type="Proteomes" id="UP000000851"/>
    </source>
</evidence>
<keyword evidence="5" id="KW-0812">Transmembrane</keyword>
<evidence type="ECO:0000313" key="6">
    <source>
        <dbReference type="EMBL" id="ACU75124.1"/>
    </source>
</evidence>
<dbReference type="EMBL" id="CP001700">
    <property type="protein sequence ID" value="ACU75124.1"/>
    <property type="molecule type" value="Genomic_DNA"/>
</dbReference>
<feature type="compositionally biased region" description="Low complexity" evidence="4">
    <location>
        <begin position="210"/>
        <end position="223"/>
    </location>
</feature>
<dbReference type="HOGENOM" id="CLU_522446_0_0_11"/>
<accession>C7QK50</accession>
<dbReference type="OrthoDB" id="4350468at2"/>
<keyword evidence="5" id="KW-1133">Transmembrane helix</keyword>
<dbReference type="Gene3D" id="2.40.50.100">
    <property type="match status" value="1"/>
</dbReference>
<feature type="region of interest" description="Disordered" evidence="4">
    <location>
        <begin position="210"/>
        <end position="274"/>
    </location>
</feature>
<dbReference type="Gene3D" id="2.40.30.170">
    <property type="match status" value="1"/>
</dbReference>
<keyword evidence="2 3" id="KW-0175">Coiled coil</keyword>
<feature type="compositionally biased region" description="Pro residues" evidence="4">
    <location>
        <begin position="224"/>
        <end position="252"/>
    </location>
</feature>
<dbReference type="InParanoid" id="C7QK50"/>
<organism evidence="6 7">
    <name type="scientific">Catenulispora acidiphila (strain DSM 44928 / JCM 14897 / NBRC 102108 / NRRL B-24433 / ID139908)</name>
    <dbReference type="NCBI Taxonomy" id="479433"/>
    <lineage>
        <taxon>Bacteria</taxon>
        <taxon>Bacillati</taxon>
        <taxon>Actinomycetota</taxon>
        <taxon>Actinomycetes</taxon>
        <taxon>Catenulisporales</taxon>
        <taxon>Catenulisporaceae</taxon>
        <taxon>Catenulispora</taxon>
    </lineage>
</organism>
<dbReference type="GO" id="GO:0030313">
    <property type="term" value="C:cell envelope"/>
    <property type="evidence" value="ECO:0007669"/>
    <property type="project" value="UniProtKB-SubCell"/>
</dbReference>
<dbReference type="KEGG" id="cai:Caci_6270"/>
<proteinExistence type="predicted"/>
<dbReference type="InterPro" id="IPR050465">
    <property type="entry name" value="UPF0194_transport"/>
</dbReference>
<dbReference type="SUPFAM" id="SSF111369">
    <property type="entry name" value="HlyD-like secretion proteins"/>
    <property type="match status" value="1"/>
</dbReference>
<dbReference type="PANTHER" id="PTHR32347">
    <property type="entry name" value="EFFLUX SYSTEM COMPONENT YKNX-RELATED"/>
    <property type="match status" value="1"/>
</dbReference>
<dbReference type="RefSeq" id="WP_015794853.1">
    <property type="nucleotide sequence ID" value="NC_013131.1"/>
</dbReference>
<dbReference type="eggNOG" id="COG0845">
    <property type="taxonomic scope" value="Bacteria"/>
</dbReference>
<evidence type="ECO:0000256" key="1">
    <source>
        <dbReference type="ARBA" id="ARBA00004196"/>
    </source>
</evidence>
<protein>
    <recommendedName>
        <fullName evidence="8">Secretion protein HlyD family protein</fullName>
    </recommendedName>
</protein>
<evidence type="ECO:0008006" key="8">
    <source>
        <dbReference type="Google" id="ProtNLM"/>
    </source>
</evidence>